<accession>A0ACC6TR31</accession>
<reference evidence="1" key="1">
    <citation type="submission" date="2024-07" db="EMBL/GenBank/DDBJ databases">
        <title>Metagenome and Metagenome-Assembled Genomes of Archaea from a hot spring from the geothermal field of Los Azufres, Mexico.</title>
        <authorList>
            <person name="Marin-Paredes R."/>
            <person name="Martinez-Romero E."/>
            <person name="Servin-Garciduenas L.E."/>
        </authorList>
    </citation>
    <scope>NUCLEOTIDE SEQUENCE</scope>
    <source>
        <strain evidence="1">AZ1-454</strain>
    </source>
</reference>
<sequence length="116" mass="13718">MFKELVKAVDYLNKGQVEEAGKYLLELAKSEESEELFKLTAEVEKELRELEEEKTLLDVNTKFEEELREVVKRDMFCKREKLRVLSYVMIEKMSKGNDILISMIRNPDSARPHTYI</sequence>
<dbReference type="Proteomes" id="UP000053480">
    <property type="component" value="Unassembled WGS sequence"/>
</dbReference>
<comment type="caution">
    <text evidence="1">The sequence shown here is derived from an EMBL/GenBank/DDBJ whole genome shotgun (WGS) entry which is preliminary data.</text>
</comment>
<proteinExistence type="predicted"/>
<evidence type="ECO:0000313" key="2">
    <source>
        <dbReference type="Proteomes" id="UP000053480"/>
    </source>
</evidence>
<gene>
    <name evidence="1" type="ORF">TQ35_0008960</name>
</gene>
<organism evidence="1 2">
    <name type="scientific">Candidatus Aramenus sulfurataquae</name>
    <dbReference type="NCBI Taxonomy" id="1326980"/>
    <lineage>
        <taxon>Archaea</taxon>
        <taxon>Thermoproteota</taxon>
        <taxon>Thermoprotei</taxon>
        <taxon>Sulfolobales</taxon>
        <taxon>Sulfolobaceae</taxon>
        <taxon>Candidatus Aramenus</taxon>
    </lineage>
</organism>
<evidence type="ECO:0000313" key="1">
    <source>
        <dbReference type="EMBL" id="MEW9492312.1"/>
    </source>
</evidence>
<dbReference type="EMBL" id="JZWS03000022">
    <property type="protein sequence ID" value="MEW9492312.1"/>
    <property type="molecule type" value="Genomic_DNA"/>
</dbReference>
<name>A0ACC6TR31_9CREN</name>
<protein>
    <submittedName>
        <fullName evidence="1">Uncharacterized protein</fullName>
    </submittedName>
</protein>